<keyword evidence="4 7" id="KW-0255">Endonuclease</keyword>
<dbReference type="NCBIfam" id="TIGR00188">
    <property type="entry name" value="rnpA"/>
    <property type="match status" value="1"/>
</dbReference>
<dbReference type="InterPro" id="IPR020568">
    <property type="entry name" value="Ribosomal_Su5_D2-typ_SF"/>
</dbReference>
<keyword evidence="5 7" id="KW-0378">Hydrolase</keyword>
<keyword evidence="6 7" id="KW-0694">RNA-binding</keyword>
<evidence type="ECO:0000256" key="5">
    <source>
        <dbReference type="ARBA" id="ARBA00022801"/>
    </source>
</evidence>
<name>A0ABS9JY30_9RHOO</name>
<dbReference type="GO" id="GO:0004526">
    <property type="term" value="F:ribonuclease P activity"/>
    <property type="evidence" value="ECO:0007669"/>
    <property type="project" value="UniProtKB-EC"/>
</dbReference>
<organism evidence="9 10">
    <name type="scientific">Dechloromonas hankyongensis</name>
    <dbReference type="NCBI Taxonomy" id="2908002"/>
    <lineage>
        <taxon>Bacteria</taxon>
        <taxon>Pseudomonadati</taxon>
        <taxon>Pseudomonadota</taxon>
        <taxon>Betaproteobacteria</taxon>
        <taxon>Rhodocyclales</taxon>
        <taxon>Azonexaceae</taxon>
        <taxon>Dechloromonas</taxon>
    </lineage>
</organism>
<dbReference type="PROSITE" id="PS00648">
    <property type="entry name" value="RIBONUCLEASE_P"/>
    <property type="match status" value="1"/>
</dbReference>
<dbReference type="HAMAP" id="MF_00227">
    <property type="entry name" value="RNase_P"/>
    <property type="match status" value="1"/>
</dbReference>
<evidence type="ECO:0000256" key="8">
    <source>
        <dbReference type="NCBIfam" id="TIGR00188"/>
    </source>
</evidence>
<dbReference type="Gene3D" id="3.30.230.10">
    <property type="match status" value="1"/>
</dbReference>
<dbReference type="InterPro" id="IPR000100">
    <property type="entry name" value="RNase_P"/>
</dbReference>
<dbReference type="SUPFAM" id="SSF54211">
    <property type="entry name" value="Ribosomal protein S5 domain 2-like"/>
    <property type="match status" value="1"/>
</dbReference>
<dbReference type="RefSeq" id="WP_275707109.1">
    <property type="nucleotide sequence ID" value="NZ_JAKLTN010000001.1"/>
</dbReference>
<comment type="subunit">
    <text evidence="7">Consists of a catalytic RNA component (M1 or rnpB) and a protein subunit.</text>
</comment>
<comment type="function">
    <text evidence="1 7">RNaseP catalyzes the removal of the 5'-leader sequence from pre-tRNA to produce the mature 5'-terminus. It can also cleave other RNA substrates such as 4.5S RNA. The protein component plays an auxiliary but essential role in vivo by binding to the 5'-leader sequence and broadening the substrate specificity of the ribozyme.</text>
</comment>
<dbReference type="Pfam" id="PF00825">
    <property type="entry name" value="Ribonuclease_P"/>
    <property type="match status" value="1"/>
</dbReference>
<comment type="catalytic activity">
    <reaction evidence="7">
        <text>Endonucleolytic cleavage of RNA, removing 5'-extranucleotides from tRNA precursor.</text>
        <dbReference type="EC" id="3.1.26.5"/>
    </reaction>
</comment>
<comment type="caution">
    <text evidence="9">The sequence shown here is derived from an EMBL/GenBank/DDBJ whole genome shotgun (WGS) entry which is preliminary data.</text>
</comment>
<accession>A0ABS9JY30</accession>
<dbReference type="PANTHER" id="PTHR33992">
    <property type="entry name" value="RIBONUCLEASE P PROTEIN COMPONENT"/>
    <property type="match status" value="1"/>
</dbReference>
<dbReference type="InterPro" id="IPR020539">
    <property type="entry name" value="RNase_P_CS"/>
</dbReference>
<comment type="similarity">
    <text evidence="7">Belongs to the RnpA family.</text>
</comment>
<evidence type="ECO:0000313" key="9">
    <source>
        <dbReference type="EMBL" id="MCG2575808.1"/>
    </source>
</evidence>
<dbReference type="PANTHER" id="PTHR33992:SF1">
    <property type="entry name" value="RIBONUCLEASE P PROTEIN COMPONENT"/>
    <property type="match status" value="1"/>
</dbReference>
<dbReference type="EMBL" id="JAKLTN010000001">
    <property type="protein sequence ID" value="MCG2575808.1"/>
    <property type="molecule type" value="Genomic_DNA"/>
</dbReference>
<evidence type="ECO:0000256" key="2">
    <source>
        <dbReference type="ARBA" id="ARBA00022694"/>
    </source>
</evidence>
<evidence type="ECO:0000256" key="6">
    <source>
        <dbReference type="ARBA" id="ARBA00022884"/>
    </source>
</evidence>
<keyword evidence="10" id="KW-1185">Reference proteome</keyword>
<keyword evidence="3 7" id="KW-0540">Nuclease</keyword>
<evidence type="ECO:0000256" key="7">
    <source>
        <dbReference type="HAMAP-Rule" id="MF_00227"/>
    </source>
</evidence>
<reference evidence="9" key="1">
    <citation type="submission" date="2022-01" db="EMBL/GenBank/DDBJ databases">
        <authorList>
            <person name="Jo J.-H."/>
            <person name="Im W.-T."/>
        </authorList>
    </citation>
    <scope>NUCLEOTIDE SEQUENCE</scope>
    <source>
        <strain evidence="9">XY25</strain>
    </source>
</reference>
<protein>
    <recommendedName>
        <fullName evidence="7 8">Ribonuclease P protein component</fullName>
        <shortName evidence="7">RNase P protein</shortName>
        <shortName evidence="7">RNaseP protein</shortName>
        <ecNumber evidence="7 8">3.1.26.5</ecNumber>
    </recommendedName>
    <alternativeName>
        <fullName evidence="7">Protein C5</fullName>
    </alternativeName>
</protein>
<evidence type="ECO:0000313" key="10">
    <source>
        <dbReference type="Proteomes" id="UP001165384"/>
    </source>
</evidence>
<evidence type="ECO:0000256" key="3">
    <source>
        <dbReference type="ARBA" id="ARBA00022722"/>
    </source>
</evidence>
<evidence type="ECO:0000256" key="4">
    <source>
        <dbReference type="ARBA" id="ARBA00022759"/>
    </source>
</evidence>
<proteinExistence type="inferred from homology"/>
<evidence type="ECO:0000256" key="1">
    <source>
        <dbReference type="ARBA" id="ARBA00002663"/>
    </source>
</evidence>
<dbReference type="InterPro" id="IPR014721">
    <property type="entry name" value="Ribsml_uS5_D2-typ_fold_subgr"/>
</dbReference>
<keyword evidence="2 7" id="KW-0819">tRNA processing</keyword>
<dbReference type="Proteomes" id="UP001165384">
    <property type="component" value="Unassembled WGS sequence"/>
</dbReference>
<dbReference type="EC" id="3.1.26.5" evidence="7 8"/>
<sequence>MPFSPLAAPRAASVWLFKPEYGEVNQSFARRYRLTKTDEFSSVFGFRRAIRGKLLMLHYQPRPEGMTEARLGLVVGKKLLKHAVDRNRLKRIVREQFRLRRPTLPAMDLVVRLAVKPLPLDGKQIAEDIVALFDKLQRPRPKREE</sequence>
<gene>
    <name evidence="7 9" type="primary">rnpA</name>
    <name evidence="9" type="ORF">LZ012_02225</name>
</gene>